<keyword evidence="5" id="KW-0547">Nucleotide-binding</keyword>
<evidence type="ECO:0000256" key="3">
    <source>
        <dbReference type="ARBA" id="ARBA00022485"/>
    </source>
</evidence>
<evidence type="ECO:0000313" key="15">
    <source>
        <dbReference type="EMBL" id="KFM72472.1"/>
    </source>
</evidence>
<evidence type="ECO:0000256" key="12">
    <source>
        <dbReference type="ARBA" id="ARBA00056637"/>
    </source>
</evidence>
<sequence length="310" mass="33712">MIINMLSRNFKLRLAFRIKNGTCRLRSTDQKIISPSQKSVVRKFPVAGVKDIIVVASGKGGVGKSTTAVNLALGISANKKDKLVGLLDADVYGPSIPRMMNLKGQPESTENKLMIPLVNYGIKCMSMGFLVDEKSPIVWRGLMVMSAIERLFRKVAWGPLDYLVVDMPPGTGDTQLSISQTIPVSGAVIVTTPQDIALLDARKGAAMFQKVNVKILGLVQNMNVYICPKCGEKSHIFGEDGALKLASELGINVLADVPLNMQIRKSSDSGQPIVVSDPENELAVIYRDLAEKVTSSLPPWEDPFSQKCEP</sequence>
<dbReference type="InterPro" id="IPR044304">
    <property type="entry name" value="NUBPL-like"/>
</dbReference>
<comment type="function">
    <text evidence="12">Iron-sulfur cluster transfer protein involved in the assembly of the mitochondrial membrane respiratory chain NADH dehydrogenase (Complex I). May deliver one or more Fe-S clusters to complex I subunits.</text>
</comment>
<reference evidence="15 16" key="1">
    <citation type="submission" date="2013-11" db="EMBL/GenBank/DDBJ databases">
        <title>Genome sequencing of Stegodyphus mimosarum.</title>
        <authorList>
            <person name="Bechsgaard J."/>
        </authorList>
    </citation>
    <scope>NUCLEOTIDE SEQUENCE [LARGE SCALE GENOMIC DNA]</scope>
</reference>
<evidence type="ECO:0000256" key="1">
    <source>
        <dbReference type="ARBA" id="ARBA00001966"/>
    </source>
</evidence>
<comment type="subcellular location">
    <subcellularLocation>
        <location evidence="2">Mitochondrion</location>
    </subcellularLocation>
</comment>
<dbReference type="OMA" id="CNHESHI"/>
<evidence type="ECO:0000313" key="16">
    <source>
        <dbReference type="Proteomes" id="UP000054359"/>
    </source>
</evidence>
<keyword evidence="10" id="KW-0496">Mitochondrion</keyword>
<dbReference type="AlphaFoldDB" id="A0A087U533"/>
<evidence type="ECO:0000256" key="9">
    <source>
        <dbReference type="ARBA" id="ARBA00023014"/>
    </source>
</evidence>
<dbReference type="PANTHER" id="PTHR42961">
    <property type="entry name" value="IRON-SULFUR PROTEIN NUBPL"/>
    <property type="match status" value="1"/>
</dbReference>
<dbReference type="PROSITE" id="PS01215">
    <property type="entry name" value="MRP"/>
    <property type="match status" value="1"/>
</dbReference>
<evidence type="ECO:0000256" key="8">
    <source>
        <dbReference type="ARBA" id="ARBA00023004"/>
    </source>
</evidence>
<dbReference type="EMBL" id="KK118217">
    <property type="protein sequence ID" value="KFM72472.1"/>
    <property type="molecule type" value="Genomic_DNA"/>
</dbReference>
<accession>A0A087U533</accession>
<dbReference type="OrthoDB" id="1741334at2759"/>
<protein>
    <recommendedName>
        <fullName evidence="13">Iron-sulfur cluster transfer protein NUBPL</fullName>
    </recommendedName>
    <alternativeName>
        <fullName evidence="14">Nucleotide-binding protein-like</fullName>
    </alternativeName>
</protein>
<name>A0A087U533_STEMI</name>
<evidence type="ECO:0000256" key="4">
    <source>
        <dbReference type="ARBA" id="ARBA00022723"/>
    </source>
</evidence>
<comment type="similarity">
    <text evidence="11">Belongs to the Mrp/NBP35 ATP-binding proteins family.</text>
</comment>
<dbReference type="HAMAP" id="MF_02040">
    <property type="entry name" value="Mrp_NBP35"/>
    <property type="match status" value="1"/>
</dbReference>
<dbReference type="GO" id="GO:0016226">
    <property type="term" value="P:iron-sulfur cluster assembly"/>
    <property type="evidence" value="ECO:0007669"/>
    <property type="project" value="InterPro"/>
</dbReference>
<feature type="non-terminal residue" evidence="15">
    <location>
        <position position="310"/>
    </location>
</feature>
<dbReference type="GO" id="GO:0032981">
    <property type="term" value="P:mitochondrial respiratory chain complex I assembly"/>
    <property type="evidence" value="ECO:0007669"/>
    <property type="project" value="TreeGrafter"/>
</dbReference>
<evidence type="ECO:0000256" key="10">
    <source>
        <dbReference type="ARBA" id="ARBA00023128"/>
    </source>
</evidence>
<dbReference type="STRING" id="407821.A0A087U533"/>
<dbReference type="InterPro" id="IPR033756">
    <property type="entry name" value="YlxH/NBP35"/>
</dbReference>
<dbReference type="CDD" id="cd02037">
    <property type="entry name" value="Mrp_NBP35"/>
    <property type="match status" value="1"/>
</dbReference>
<comment type="cofactor">
    <cofactor evidence="1">
        <name>[4Fe-4S] cluster</name>
        <dbReference type="ChEBI" id="CHEBI:49883"/>
    </cofactor>
</comment>
<proteinExistence type="inferred from homology"/>
<dbReference type="GO" id="GO:0140663">
    <property type="term" value="F:ATP-dependent FeS chaperone activity"/>
    <property type="evidence" value="ECO:0007669"/>
    <property type="project" value="InterPro"/>
</dbReference>
<dbReference type="Proteomes" id="UP000054359">
    <property type="component" value="Unassembled WGS sequence"/>
</dbReference>
<dbReference type="FunFam" id="3.40.50.300:FF:000709">
    <property type="entry name" value="Iron-sulfur protein NUBPL isoform X1"/>
    <property type="match status" value="1"/>
</dbReference>
<evidence type="ECO:0000256" key="2">
    <source>
        <dbReference type="ARBA" id="ARBA00004173"/>
    </source>
</evidence>
<dbReference type="InterPro" id="IPR027417">
    <property type="entry name" value="P-loop_NTPase"/>
</dbReference>
<keyword evidence="8" id="KW-0408">Iron</keyword>
<evidence type="ECO:0000256" key="11">
    <source>
        <dbReference type="ARBA" id="ARBA00024036"/>
    </source>
</evidence>
<keyword evidence="6" id="KW-0067">ATP-binding</keyword>
<keyword evidence="9" id="KW-0411">Iron-sulfur</keyword>
<keyword evidence="7" id="KW-0809">Transit peptide</keyword>
<dbReference type="SUPFAM" id="SSF52540">
    <property type="entry name" value="P-loop containing nucleoside triphosphate hydrolases"/>
    <property type="match status" value="1"/>
</dbReference>
<evidence type="ECO:0000256" key="7">
    <source>
        <dbReference type="ARBA" id="ARBA00022946"/>
    </source>
</evidence>
<keyword evidence="16" id="KW-1185">Reference proteome</keyword>
<dbReference type="InterPro" id="IPR019591">
    <property type="entry name" value="Mrp/NBP35_ATP-bd"/>
</dbReference>
<dbReference type="GO" id="GO:0005759">
    <property type="term" value="C:mitochondrial matrix"/>
    <property type="evidence" value="ECO:0007669"/>
    <property type="project" value="UniProtKB-ARBA"/>
</dbReference>
<dbReference type="Gene3D" id="3.40.50.300">
    <property type="entry name" value="P-loop containing nucleotide triphosphate hydrolases"/>
    <property type="match status" value="1"/>
</dbReference>
<dbReference type="InterPro" id="IPR000808">
    <property type="entry name" value="Mrp-like_CS"/>
</dbReference>
<dbReference type="GO" id="GO:0046872">
    <property type="term" value="F:metal ion binding"/>
    <property type="evidence" value="ECO:0007669"/>
    <property type="project" value="UniProtKB-KW"/>
</dbReference>
<organism evidence="15 16">
    <name type="scientific">Stegodyphus mimosarum</name>
    <name type="common">African social velvet spider</name>
    <dbReference type="NCBI Taxonomy" id="407821"/>
    <lineage>
        <taxon>Eukaryota</taxon>
        <taxon>Metazoa</taxon>
        <taxon>Ecdysozoa</taxon>
        <taxon>Arthropoda</taxon>
        <taxon>Chelicerata</taxon>
        <taxon>Arachnida</taxon>
        <taxon>Araneae</taxon>
        <taxon>Araneomorphae</taxon>
        <taxon>Entelegynae</taxon>
        <taxon>Eresoidea</taxon>
        <taxon>Eresidae</taxon>
        <taxon>Stegodyphus</taxon>
    </lineage>
</organism>
<evidence type="ECO:0000256" key="13">
    <source>
        <dbReference type="ARBA" id="ARBA00069083"/>
    </source>
</evidence>
<evidence type="ECO:0000256" key="6">
    <source>
        <dbReference type="ARBA" id="ARBA00022840"/>
    </source>
</evidence>
<dbReference type="GO" id="GO:0005524">
    <property type="term" value="F:ATP binding"/>
    <property type="evidence" value="ECO:0007669"/>
    <property type="project" value="UniProtKB-KW"/>
</dbReference>
<dbReference type="Pfam" id="PF10609">
    <property type="entry name" value="ParA"/>
    <property type="match status" value="1"/>
</dbReference>
<dbReference type="GO" id="GO:0051539">
    <property type="term" value="F:4 iron, 4 sulfur cluster binding"/>
    <property type="evidence" value="ECO:0007669"/>
    <property type="project" value="UniProtKB-KW"/>
</dbReference>
<keyword evidence="3" id="KW-0004">4Fe-4S</keyword>
<keyword evidence="4" id="KW-0479">Metal-binding</keyword>
<gene>
    <name evidence="15" type="ORF">X975_19036</name>
</gene>
<evidence type="ECO:0000256" key="14">
    <source>
        <dbReference type="ARBA" id="ARBA00081370"/>
    </source>
</evidence>
<evidence type="ECO:0000256" key="5">
    <source>
        <dbReference type="ARBA" id="ARBA00022741"/>
    </source>
</evidence>
<dbReference type="PANTHER" id="PTHR42961:SF2">
    <property type="entry name" value="IRON-SULFUR PROTEIN NUBPL"/>
    <property type="match status" value="1"/>
</dbReference>